<organism evidence="1 2">
    <name type="scientific">Gnathostoma spinigerum</name>
    <dbReference type="NCBI Taxonomy" id="75299"/>
    <lineage>
        <taxon>Eukaryota</taxon>
        <taxon>Metazoa</taxon>
        <taxon>Ecdysozoa</taxon>
        <taxon>Nematoda</taxon>
        <taxon>Chromadorea</taxon>
        <taxon>Rhabditida</taxon>
        <taxon>Spirurina</taxon>
        <taxon>Gnathostomatomorpha</taxon>
        <taxon>Gnathostomatoidea</taxon>
        <taxon>Gnathostomatidae</taxon>
        <taxon>Gnathostoma</taxon>
    </lineage>
</organism>
<dbReference type="InterPro" id="IPR008551">
    <property type="entry name" value="TANGO2"/>
</dbReference>
<dbReference type="Pfam" id="PF05742">
    <property type="entry name" value="TANGO2"/>
    <property type="match status" value="1"/>
</dbReference>
<dbReference type="Proteomes" id="UP001608902">
    <property type="component" value="Unassembled WGS sequence"/>
</dbReference>
<sequence length="283" mass="32721">MCVTFVAIDHNPRARYKLIILNNRDENLDRATSVAAWEDGILAGRDEKDEKVRGSWLAMDETGRIANILSITIPPNEVKKNAKSRGAITIDFLRRTQPPQQFCDSLIDIADAYNGFQVLCLQRNENDQYQMSSLSSKLVDEMETLEWMPGVYGFGNSPAHIPFKKVKRGTELMKDIVREIRSRNMDEEEVISVLMQLATDRHQCFPDKQLQQQCRRSSAVCRHRTSLFVQFPDGIRYGTRSHSIILVDQSNRATFYEKSMKKAPISLSDAEWEERMFHFDLRR</sequence>
<dbReference type="PANTHER" id="PTHR17985:SF8">
    <property type="entry name" value="TRANSPORT AND GOLGI ORGANIZATION PROTEIN 2 HOMOLOG"/>
    <property type="match status" value="1"/>
</dbReference>
<name>A0ABD6EAE4_9BILA</name>
<proteinExistence type="predicted"/>
<accession>A0ABD6EAE4</accession>
<protein>
    <submittedName>
        <fullName evidence="1">Uncharacterized protein</fullName>
    </submittedName>
</protein>
<dbReference type="EMBL" id="JBGFUD010001419">
    <property type="protein sequence ID" value="MFH4976257.1"/>
    <property type="molecule type" value="Genomic_DNA"/>
</dbReference>
<dbReference type="AlphaFoldDB" id="A0ABD6EAE4"/>
<evidence type="ECO:0000313" key="2">
    <source>
        <dbReference type="Proteomes" id="UP001608902"/>
    </source>
</evidence>
<comment type="caution">
    <text evidence="1">The sequence shown here is derived from an EMBL/GenBank/DDBJ whole genome shotgun (WGS) entry which is preliminary data.</text>
</comment>
<reference evidence="1 2" key="1">
    <citation type="submission" date="2024-08" db="EMBL/GenBank/DDBJ databases">
        <title>Gnathostoma spinigerum genome.</title>
        <authorList>
            <person name="Gonzalez-Bertolin B."/>
            <person name="Monzon S."/>
            <person name="Zaballos A."/>
            <person name="Jimenez P."/>
            <person name="Dekumyoy P."/>
            <person name="Varona S."/>
            <person name="Cuesta I."/>
            <person name="Sumanam S."/>
            <person name="Adisakwattana P."/>
            <person name="Gasser R.B."/>
            <person name="Hernandez-Gonzalez A."/>
            <person name="Young N.D."/>
            <person name="Perteguer M.J."/>
        </authorList>
    </citation>
    <scope>NUCLEOTIDE SEQUENCE [LARGE SCALE GENOMIC DNA]</scope>
    <source>
        <strain evidence="1">AL3</strain>
        <tissue evidence="1">Liver</tissue>
    </source>
</reference>
<dbReference type="PANTHER" id="PTHR17985">
    <property type="entry name" value="SER/THR-RICH PROTEIN T10 IN DGCR REGION"/>
    <property type="match status" value="1"/>
</dbReference>
<evidence type="ECO:0000313" key="1">
    <source>
        <dbReference type="EMBL" id="MFH4976257.1"/>
    </source>
</evidence>
<keyword evidence="2" id="KW-1185">Reference proteome</keyword>
<gene>
    <name evidence="1" type="ORF">AB6A40_002966</name>
</gene>